<name>A0A261VZF6_9BORD</name>
<dbReference type="Gene3D" id="1.10.4100.10">
    <property type="entry name" value="2-methylcitrate dehydratase PrpD"/>
    <property type="match status" value="1"/>
</dbReference>
<dbReference type="EMBL" id="NEVT01000003">
    <property type="protein sequence ID" value="OZI79161.1"/>
    <property type="molecule type" value="Genomic_DNA"/>
</dbReference>
<dbReference type="InterPro" id="IPR045336">
    <property type="entry name" value="MmgE_PrpD_N"/>
</dbReference>
<feature type="domain" description="MmgE/PrpD C-terminal" evidence="3">
    <location>
        <begin position="281"/>
        <end position="451"/>
    </location>
</feature>
<evidence type="ECO:0000313" key="4">
    <source>
        <dbReference type="EMBL" id="OZI79161.1"/>
    </source>
</evidence>
<dbReference type="AlphaFoldDB" id="A0A261VZF6"/>
<evidence type="ECO:0000256" key="1">
    <source>
        <dbReference type="ARBA" id="ARBA00006174"/>
    </source>
</evidence>
<dbReference type="Proteomes" id="UP000215633">
    <property type="component" value="Unassembled WGS sequence"/>
</dbReference>
<dbReference type="PANTHER" id="PTHR16943">
    <property type="entry name" value="2-METHYLCITRATE DEHYDRATASE-RELATED"/>
    <property type="match status" value="1"/>
</dbReference>
<feature type="domain" description="MmgE/PrpD N-terminal" evidence="2">
    <location>
        <begin position="16"/>
        <end position="257"/>
    </location>
</feature>
<reference evidence="5" key="1">
    <citation type="submission" date="2017-05" db="EMBL/GenBank/DDBJ databases">
        <title>Complete and WGS of Bordetella genogroups.</title>
        <authorList>
            <person name="Spilker T."/>
            <person name="Lipuma J."/>
        </authorList>
    </citation>
    <scope>NUCLEOTIDE SEQUENCE [LARGE SCALE GENOMIC DNA]</scope>
    <source>
        <strain evidence="5">AU8256</strain>
    </source>
</reference>
<dbReference type="Pfam" id="PF03972">
    <property type="entry name" value="MmgE_PrpD_N"/>
    <property type="match status" value="1"/>
</dbReference>
<dbReference type="PANTHER" id="PTHR16943:SF8">
    <property type="entry name" value="2-METHYLCITRATE DEHYDRATASE"/>
    <property type="match status" value="1"/>
</dbReference>
<dbReference type="Gene3D" id="3.30.1330.120">
    <property type="entry name" value="2-methylcitrate dehydratase PrpD"/>
    <property type="match status" value="1"/>
</dbReference>
<dbReference type="InterPro" id="IPR045337">
    <property type="entry name" value="MmgE_PrpD_C"/>
</dbReference>
<gene>
    <name evidence="4" type="ORF">CAL24_04280</name>
</gene>
<dbReference type="SUPFAM" id="SSF103378">
    <property type="entry name" value="2-methylcitrate dehydratase PrpD"/>
    <property type="match status" value="1"/>
</dbReference>
<dbReference type="RefSeq" id="WP_094805816.1">
    <property type="nucleotide sequence ID" value="NZ_NEVT01000003.1"/>
</dbReference>
<dbReference type="InterPro" id="IPR042183">
    <property type="entry name" value="MmgE/PrpD_sf_1"/>
</dbReference>
<dbReference type="InterPro" id="IPR036148">
    <property type="entry name" value="MmgE/PrpD_sf"/>
</dbReference>
<organism evidence="4 5">
    <name type="scientific">Bordetella genomosp. 2</name>
    <dbReference type="NCBI Taxonomy" id="1983456"/>
    <lineage>
        <taxon>Bacteria</taxon>
        <taxon>Pseudomonadati</taxon>
        <taxon>Pseudomonadota</taxon>
        <taxon>Betaproteobacteria</taxon>
        <taxon>Burkholderiales</taxon>
        <taxon>Alcaligenaceae</taxon>
        <taxon>Bordetella</taxon>
    </lineage>
</organism>
<comment type="similarity">
    <text evidence="1">Belongs to the PrpD family.</text>
</comment>
<proteinExistence type="inferred from homology"/>
<evidence type="ECO:0000259" key="3">
    <source>
        <dbReference type="Pfam" id="PF19305"/>
    </source>
</evidence>
<dbReference type="InterPro" id="IPR042188">
    <property type="entry name" value="MmgE/PrpD_sf_2"/>
</dbReference>
<keyword evidence="5" id="KW-1185">Reference proteome</keyword>
<dbReference type="Pfam" id="PF19305">
    <property type="entry name" value="MmgE_PrpD_C"/>
    <property type="match status" value="1"/>
</dbReference>
<sequence length="466" mass="49313">MKDNAATPAAGAAVSETLARYAAGFDGARIPERVRECARLLMLDSIGIALASHGYDFSRRALAAIAELDGGGDSVVIGSPLRLDPRNAALANGVLVHGLDYDDTHARGVIHATASVLPTVLALAARDNRSGADMVAAYVLGMEVATRLGAVAKGGFHQVGFHPTGLIGAFGCTLAAGWLLGLDAAQMVDAQGIALSVAAGSLEFLNDGAWNKRMHPGWAANAGITSATFGKHGYTGTRLAYEGRFGLYASHLGATGYDLELATADLGELWEVERVSVKPLPACHFTHASVDAAVRLHAQGVRAEQVRRVTVLVPAEVVKTVCEPEAAKRKPANSYEAQFSIPYLVGTALCKGRLTLDDLEEAALRDPAVLALAAVTDYRHDPASGFPRHYSGEVIVELKDGRTLREREAVNRGAEDRPLTAGDIRAKFRDNALRQVAEARAESIERCVLGLEQGWARDLADQLGQA</sequence>
<dbReference type="GO" id="GO:0016829">
    <property type="term" value="F:lyase activity"/>
    <property type="evidence" value="ECO:0007669"/>
    <property type="project" value="InterPro"/>
</dbReference>
<comment type="caution">
    <text evidence="4">The sequence shown here is derived from an EMBL/GenBank/DDBJ whole genome shotgun (WGS) entry which is preliminary data.</text>
</comment>
<dbReference type="InterPro" id="IPR005656">
    <property type="entry name" value="MmgE_PrpD"/>
</dbReference>
<protein>
    <submittedName>
        <fullName evidence="4">2-methylcitrate dehydratase</fullName>
    </submittedName>
</protein>
<evidence type="ECO:0000313" key="5">
    <source>
        <dbReference type="Proteomes" id="UP000215633"/>
    </source>
</evidence>
<evidence type="ECO:0000259" key="2">
    <source>
        <dbReference type="Pfam" id="PF03972"/>
    </source>
</evidence>
<accession>A0A261VZF6</accession>